<name>A0A1S8CEB9_9GAMM</name>
<keyword evidence="3" id="KW-1185">Reference proteome</keyword>
<evidence type="ECO:0000313" key="2">
    <source>
        <dbReference type="EMBL" id="OMQ18936.1"/>
    </source>
</evidence>
<dbReference type="Proteomes" id="UP000216021">
    <property type="component" value="Unassembled WGS sequence"/>
</dbReference>
<comment type="caution">
    <text evidence="2">The sequence shown here is derived from an EMBL/GenBank/DDBJ whole genome shotgun (WGS) entry which is preliminary data.</text>
</comment>
<proteinExistence type="predicted"/>
<organism evidence="2 3">
    <name type="scientific">Serratia oryzae</name>
    <dbReference type="NCBI Taxonomy" id="2034155"/>
    <lineage>
        <taxon>Bacteria</taxon>
        <taxon>Pseudomonadati</taxon>
        <taxon>Pseudomonadota</taxon>
        <taxon>Gammaproteobacteria</taxon>
        <taxon>Enterobacterales</taxon>
        <taxon>Yersiniaceae</taxon>
        <taxon>Serratia</taxon>
    </lineage>
</organism>
<reference evidence="2 3" key="1">
    <citation type="submission" date="2016-11" db="EMBL/GenBank/DDBJ databases">
        <title>Rahnella oryzae sp. nov., isolated from rice root.</title>
        <authorList>
            <person name="Zhang X.-X."/>
            <person name="Zhang J."/>
        </authorList>
    </citation>
    <scope>NUCLEOTIDE SEQUENCE [LARGE SCALE GENOMIC DNA]</scope>
    <source>
        <strain evidence="2 3">J11-6</strain>
    </source>
</reference>
<feature type="region of interest" description="Disordered" evidence="1">
    <location>
        <begin position="1"/>
        <end position="26"/>
    </location>
</feature>
<evidence type="ECO:0000256" key="1">
    <source>
        <dbReference type="SAM" id="MobiDB-lite"/>
    </source>
</evidence>
<feature type="compositionally biased region" description="Basic residues" evidence="1">
    <location>
        <begin position="1"/>
        <end position="17"/>
    </location>
</feature>
<dbReference type="RefSeq" id="WP_076944348.1">
    <property type="nucleotide sequence ID" value="NZ_MOXD01000023.1"/>
</dbReference>
<dbReference type="EMBL" id="MOXD01000023">
    <property type="protein sequence ID" value="OMQ18936.1"/>
    <property type="molecule type" value="Genomic_DNA"/>
</dbReference>
<gene>
    <name evidence="2" type="ORF">BMI79_21725</name>
</gene>
<dbReference type="OrthoDB" id="8612200at2"/>
<accession>A0A1S8CEB9</accession>
<evidence type="ECO:0000313" key="3">
    <source>
        <dbReference type="Proteomes" id="UP000216021"/>
    </source>
</evidence>
<protein>
    <submittedName>
        <fullName evidence="2">Uncharacterized protein</fullName>
    </submittedName>
</protein>
<sequence>MKTSRNRGWRIAQKQRNKSRDNNNGMLTFRGEKNWKMLYTRSDKLLRAAKLGIEYPRITKQQLGMRGLEEYLLADERTFYMQS</sequence>
<dbReference type="AlphaFoldDB" id="A0A1S8CEB9"/>